<proteinExistence type="predicted"/>
<evidence type="ECO:0000256" key="1">
    <source>
        <dbReference type="ARBA" id="ARBA00004651"/>
    </source>
</evidence>
<keyword evidence="3 6" id="KW-0812">Transmembrane</keyword>
<evidence type="ECO:0000256" key="6">
    <source>
        <dbReference type="SAM" id="Phobius"/>
    </source>
</evidence>
<dbReference type="Proteomes" id="UP000664698">
    <property type="component" value="Unassembled WGS sequence"/>
</dbReference>
<evidence type="ECO:0000313" key="9">
    <source>
        <dbReference type="Proteomes" id="UP000664698"/>
    </source>
</evidence>
<feature type="transmembrane region" description="Helical" evidence="6">
    <location>
        <begin position="44"/>
        <end position="64"/>
    </location>
</feature>
<keyword evidence="2" id="KW-1003">Cell membrane</keyword>
<reference evidence="8 9" key="1">
    <citation type="submission" date="2021-03" db="EMBL/GenBank/DDBJ databases">
        <title>novel species isolated from a fishpond in China.</title>
        <authorList>
            <person name="Lu H."/>
            <person name="Cai Z."/>
        </authorList>
    </citation>
    <scope>NUCLEOTIDE SEQUENCE [LARGE SCALE GENOMIC DNA]</scope>
    <source>
        <strain evidence="8 9">JCM 31546</strain>
    </source>
</reference>
<evidence type="ECO:0000256" key="4">
    <source>
        <dbReference type="ARBA" id="ARBA00022989"/>
    </source>
</evidence>
<keyword evidence="9" id="KW-1185">Reference proteome</keyword>
<protein>
    <submittedName>
        <fullName evidence="8">PLDc_N domain-containing protein</fullName>
    </submittedName>
</protein>
<dbReference type="RefSeq" id="WP_206570291.1">
    <property type="nucleotide sequence ID" value="NZ_JAFKCW010000003.1"/>
</dbReference>
<comment type="caution">
    <text evidence="8">The sequence shown here is derived from an EMBL/GenBank/DDBJ whole genome shotgun (WGS) entry which is preliminary data.</text>
</comment>
<sequence length="74" mass="8363">MNLTFIYNVSGGTILLFALIYFVLWVYCLVDIIRSDFRDPNMKLIWIVVLLLGQGVGPLIYLILGRGTKRSANA</sequence>
<dbReference type="EMBL" id="JAFKCW010000003">
    <property type="protein sequence ID" value="MBN7802296.1"/>
    <property type="molecule type" value="Genomic_DNA"/>
</dbReference>
<evidence type="ECO:0000256" key="5">
    <source>
        <dbReference type="ARBA" id="ARBA00023136"/>
    </source>
</evidence>
<keyword evidence="5 6" id="KW-0472">Membrane</keyword>
<comment type="subcellular location">
    <subcellularLocation>
        <location evidence="1">Cell membrane</location>
        <topology evidence="1">Multi-pass membrane protein</topology>
    </subcellularLocation>
</comment>
<keyword evidence="4 6" id="KW-1133">Transmembrane helix</keyword>
<gene>
    <name evidence="8" type="ORF">J0A67_15585</name>
</gene>
<dbReference type="InterPro" id="IPR027379">
    <property type="entry name" value="CLS_N"/>
</dbReference>
<evidence type="ECO:0000256" key="3">
    <source>
        <dbReference type="ARBA" id="ARBA00022692"/>
    </source>
</evidence>
<evidence type="ECO:0000256" key="2">
    <source>
        <dbReference type="ARBA" id="ARBA00022475"/>
    </source>
</evidence>
<feature type="domain" description="Cardiolipin synthase N-terminal" evidence="7">
    <location>
        <begin position="23"/>
        <end position="66"/>
    </location>
</feature>
<evidence type="ECO:0000313" key="8">
    <source>
        <dbReference type="EMBL" id="MBN7802296.1"/>
    </source>
</evidence>
<feature type="transmembrane region" description="Helical" evidence="6">
    <location>
        <begin position="6"/>
        <end position="32"/>
    </location>
</feature>
<organism evidence="8 9">
    <name type="scientific">Algoriphagus aestuariicola</name>
    <dbReference type="NCBI Taxonomy" id="1852016"/>
    <lineage>
        <taxon>Bacteria</taxon>
        <taxon>Pseudomonadati</taxon>
        <taxon>Bacteroidota</taxon>
        <taxon>Cytophagia</taxon>
        <taxon>Cytophagales</taxon>
        <taxon>Cyclobacteriaceae</taxon>
        <taxon>Algoriphagus</taxon>
    </lineage>
</organism>
<name>A0ABS3BVH5_9BACT</name>
<evidence type="ECO:0000259" key="7">
    <source>
        <dbReference type="Pfam" id="PF13396"/>
    </source>
</evidence>
<accession>A0ABS3BVH5</accession>
<dbReference type="Pfam" id="PF13396">
    <property type="entry name" value="PLDc_N"/>
    <property type="match status" value="1"/>
</dbReference>